<dbReference type="RefSeq" id="WP_053237546.1">
    <property type="nucleotide sequence ID" value="NZ_CP011125.1"/>
</dbReference>
<sequence length="149" mass="15445">MNDALIIQRLQLELAPGATIHVVLTPNATAIAQADAGVRLLASAFSPGRAALEVIADDPGLDEFVVLDTRSLADGSTSLSAGVSGGDLRALCAELDPCEIGFTLALLEAPGPTAVHLEIGVARAGDRGLFHVRGPKHFEREAAITVRTE</sequence>
<evidence type="ECO:0000313" key="1">
    <source>
        <dbReference type="EMBL" id="AKF10595.1"/>
    </source>
</evidence>
<dbReference type="Proteomes" id="UP000034883">
    <property type="component" value="Chromosome"/>
</dbReference>
<organism evidence="1 2">
    <name type="scientific">Sandaracinus amylolyticus</name>
    <dbReference type="NCBI Taxonomy" id="927083"/>
    <lineage>
        <taxon>Bacteria</taxon>
        <taxon>Pseudomonadati</taxon>
        <taxon>Myxococcota</taxon>
        <taxon>Polyangia</taxon>
        <taxon>Polyangiales</taxon>
        <taxon>Sandaracinaceae</taxon>
        <taxon>Sandaracinus</taxon>
    </lineage>
</organism>
<gene>
    <name evidence="1" type="ORF">DB32_007744</name>
</gene>
<evidence type="ECO:0000313" key="2">
    <source>
        <dbReference type="Proteomes" id="UP000034883"/>
    </source>
</evidence>
<proteinExistence type="predicted"/>
<dbReference type="STRING" id="927083.DB32_007744"/>
<dbReference type="AlphaFoldDB" id="A0A0F6YLP7"/>
<accession>A0A0F6YLP7</accession>
<name>A0A0F6YLP7_9BACT</name>
<keyword evidence="2" id="KW-1185">Reference proteome</keyword>
<dbReference type="KEGG" id="samy:DB32_007744"/>
<reference evidence="1 2" key="1">
    <citation type="submission" date="2015-03" db="EMBL/GenBank/DDBJ databases">
        <title>Genome assembly of Sandaracinus amylolyticus DSM 53668.</title>
        <authorList>
            <person name="Sharma G."/>
            <person name="Subramanian S."/>
        </authorList>
    </citation>
    <scope>NUCLEOTIDE SEQUENCE [LARGE SCALE GENOMIC DNA]</scope>
    <source>
        <strain evidence="1 2">DSM 53668</strain>
    </source>
</reference>
<dbReference type="EMBL" id="CP011125">
    <property type="protein sequence ID" value="AKF10595.1"/>
    <property type="molecule type" value="Genomic_DNA"/>
</dbReference>
<protein>
    <submittedName>
        <fullName evidence="1">Uncharacterized protein</fullName>
    </submittedName>
</protein>